<dbReference type="PANTHER" id="PTHR47456:SF1">
    <property type="entry name" value="PHD-TYPE DOMAIN-CONTAINING PROTEIN"/>
    <property type="match status" value="1"/>
</dbReference>
<accession>A0ABN8R3B8</accession>
<evidence type="ECO:0000313" key="2">
    <source>
        <dbReference type="Proteomes" id="UP001159427"/>
    </source>
</evidence>
<dbReference type="PANTHER" id="PTHR47456">
    <property type="entry name" value="PHD-TYPE DOMAIN-CONTAINING PROTEIN"/>
    <property type="match status" value="1"/>
</dbReference>
<protein>
    <submittedName>
        <fullName evidence="1">Uncharacterized protein</fullName>
    </submittedName>
</protein>
<name>A0ABN8R3B8_9CNID</name>
<organism evidence="1 2">
    <name type="scientific">Porites evermanni</name>
    <dbReference type="NCBI Taxonomy" id="104178"/>
    <lineage>
        <taxon>Eukaryota</taxon>
        <taxon>Metazoa</taxon>
        <taxon>Cnidaria</taxon>
        <taxon>Anthozoa</taxon>
        <taxon>Hexacorallia</taxon>
        <taxon>Scleractinia</taxon>
        <taxon>Fungiina</taxon>
        <taxon>Poritidae</taxon>
        <taxon>Porites</taxon>
    </lineage>
</organism>
<proteinExistence type="predicted"/>
<gene>
    <name evidence="1" type="ORF">PEVE_00009202</name>
</gene>
<reference evidence="1 2" key="1">
    <citation type="submission" date="2022-05" db="EMBL/GenBank/DDBJ databases">
        <authorList>
            <consortium name="Genoscope - CEA"/>
            <person name="William W."/>
        </authorList>
    </citation>
    <scope>NUCLEOTIDE SEQUENCE [LARGE SCALE GENOMIC DNA]</scope>
</reference>
<dbReference type="EMBL" id="CALNXI010001630">
    <property type="protein sequence ID" value="CAH3173684.1"/>
    <property type="molecule type" value="Genomic_DNA"/>
</dbReference>
<evidence type="ECO:0000313" key="1">
    <source>
        <dbReference type="EMBL" id="CAH3173684.1"/>
    </source>
</evidence>
<sequence length="79" mass="8971">MTDLSEQEINVVEKFSQVCTILYLCDFHREQAWEQWVSKAPNGVSDCKEEVLTHIRRVAHASSSPKYEDAVKALMASSV</sequence>
<keyword evidence="2" id="KW-1185">Reference proteome</keyword>
<comment type="caution">
    <text evidence="1">The sequence shown here is derived from an EMBL/GenBank/DDBJ whole genome shotgun (WGS) entry which is preliminary data.</text>
</comment>
<dbReference type="Proteomes" id="UP001159427">
    <property type="component" value="Unassembled WGS sequence"/>
</dbReference>